<proteinExistence type="predicted"/>
<accession>A0A941JSU7</accession>
<comment type="caution">
    <text evidence="2">The sequence shown here is derived from an EMBL/GenBank/DDBJ whole genome shotgun (WGS) entry which is preliminary data.</text>
</comment>
<dbReference type="EMBL" id="JADQBC010000029">
    <property type="protein sequence ID" value="MBR8827412.1"/>
    <property type="molecule type" value="Genomic_DNA"/>
</dbReference>
<evidence type="ECO:0000313" key="3">
    <source>
        <dbReference type="Proteomes" id="UP000767446"/>
    </source>
</evidence>
<name>A0A941JSU7_9CHRO</name>
<sequence length="230" mass="25070">MKSISLFLPLISLLLIFGYQSNSTANSSGESFNEEMYLFANPDVAELIKQGKYESGLDHYIQVGQTATKPDGEHYASFFTGTDGNDMVRVVGTGQHNHVMGVGLEIVSTQEDDDFPVGFKSLGEGEIDVLIGTIGGVNEFVLGSFITSVNPTPQPFYVGQGDQDYAKIQNFTKGKDMIVLAGNPDQYQWESIDGNVRISTSSGDLVAIVEAMDNLEIEEVYEDVGIFILK</sequence>
<keyword evidence="1" id="KW-0732">Signal</keyword>
<dbReference type="Proteomes" id="UP000767446">
    <property type="component" value="Unassembled WGS sequence"/>
</dbReference>
<evidence type="ECO:0000256" key="1">
    <source>
        <dbReference type="SAM" id="SignalP"/>
    </source>
</evidence>
<gene>
    <name evidence="2" type="ORF">DSM107014_05815</name>
</gene>
<feature type="signal peptide" evidence="1">
    <location>
        <begin position="1"/>
        <end position="25"/>
    </location>
</feature>
<evidence type="ECO:0000313" key="2">
    <source>
        <dbReference type="EMBL" id="MBR8827412.1"/>
    </source>
</evidence>
<feature type="chain" id="PRO_5037145231" evidence="1">
    <location>
        <begin position="26"/>
        <end position="230"/>
    </location>
</feature>
<organism evidence="2 3">
    <name type="scientific">Gomphosphaeria aponina SAG 52.96 = DSM 107014</name>
    <dbReference type="NCBI Taxonomy" id="1521640"/>
    <lineage>
        <taxon>Bacteria</taxon>
        <taxon>Bacillati</taxon>
        <taxon>Cyanobacteriota</taxon>
        <taxon>Cyanophyceae</taxon>
        <taxon>Oscillatoriophycideae</taxon>
        <taxon>Chroococcales</taxon>
        <taxon>Gomphosphaeriaceae</taxon>
        <taxon>Gomphosphaeria</taxon>
    </lineage>
</organism>
<dbReference type="AlphaFoldDB" id="A0A941JSU7"/>
<reference evidence="2" key="1">
    <citation type="submission" date="2021-02" db="EMBL/GenBank/DDBJ databases">
        <title>Metagenome analyses of Stigonema ocellatum DSM 106950, Chlorogloea purpurea SAG 13.99 and Gomphosphaeria aponina DSM 107014.</title>
        <authorList>
            <person name="Marter P."/>
            <person name="Huang S."/>
        </authorList>
    </citation>
    <scope>NUCLEOTIDE SEQUENCE</scope>
    <source>
        <strain evidence="2">JP213</strain>
    </source>
</reference>
<protein>
    <submittedName>
        <fullName evidence="2">Uncharacterized protein</fullName>
    </submittedName>
</protein>